<dbReference type="InParanoid" id="A0A340X9F5"/>
<evidence type="ECO:0000313" key="19">
    <source>
        <dbReference type="RefSeq" id="XP_007458203.1"/>
    </source>
</evidence>
<dbReference type="Pfam" id="PF02189">
    <property type="entry name" value="ITAM"/>
    <property type="match status" value="2"/>
</dbReference>
<evidence type="ECO:0000256" key="8">
    <source>
        <dbReference type="ARBA" id="ARBA00022737"/>
    </source>
</evidence>
<proteinExistence type="inferred from homology"/>
<evidence type="ECO:0000256" key="14">
    <source>
        <dbReference type="ARBA" id="ARBA00030941"/>
    </source>
</evidence>
<reference evidence="19" key="1">
    <citation type="submission" date="2025-08" db="UniProtKB">
        <authorList>
            <consortium name="RefSeq"/>
        </authorList>
    </citation>
    <scope>IDENTIFICATION</scope>
</reference>
<evidence type="ECO:0000256" key="13">
    <source>
        <dbReference type="ARBA" id="ARBA00023170"/>
    </source>
</evidence>
<keyword evidence="18" id="KW-1185">Reference proteome</keyword>
<dbReference type="InterPro" id="IPR021663">
    <property type="entry name" value="CD3_zeta/IgE_Fc_rcpt_gamma"/>
</dbReference>
<evidence type="ECO:0000256" key="16">
    <source>
        <dbReference type="SAM" id="MobiDB-lite"/>
    </source>
</evidence>
<dbReference type="STRING" id="118797.A0A340X9F5"/>
<evidence type="ECO:0000256" key="6">
    <source>
        <dbReference type="ARBA" id="ARBA00022692"/>
    </source>
</evidence>
<evidence type="ECO:0000256" key="1">
    <source>
        <dbReference type="ARBA" id="ARBA00004251"/>
    </source>
</evidence>
<keyword evidence="13" id="KW-0675">Receptor</keyword>
<keyword evidence="10 17" id="KW-1133">Transmembrane helix</keyword>
<gene>
    <name evidence="19" type="primary">CD247</name>
</gene>
<comment type="subcellular location">
    <subcellularLocation>
        <location evidence="1">Cell membrane</location>
        <topology evidence="1">Single-pass type I membrane protein</topology>
    </subcellularLocation>
</comment>
<keyword evidence="5" id="KW-0597">Phosphoprotein</keyword>
<evidence type="ECO:0000256" key="9">
    <source>
        <dbReference type="ARBA" id="ARBA00022859"/>
    </source>
</evidence>
<dbReference type="PANTHER" id="PTHR10035:SF3">
    <property type="entry name" value="T-CELL SURFACE GLYCOPROTEIN CD3 ZETA CHAIN"/>
    <property type="match status" value="1"/>
</dbReference>
<evidence type="ECO:0000256" key="15">
    <source>
        <dbReference type="ARBA" id="ARBA00045360"/>
    </source>
</evidence>
<protein>
    <recommendedName>
        <fullName evidence="3">T-cell surface glycoprotein CD3 zeta chain</fullName>
    </recommendedName>
    <alternativeName>
        <fullName evidence="14">T-cell receptor T3 zeta chain</fullName>
    </alternativeName>
</protein>
<feature type="transmembrane region" description="Helical" evidence="17">
    <location>
        <begin position="20"/>
        <end position="38"/>
    </location>
</feature>
<dbReference type="GO" id="GO:0004888">
    <property type="term" value="F:transmembrane signaling receptor activity"/>
    <property type="evidence" value="ECO:0007669"/>
    <property type="project" value="InterPro"/>
</dbReference>
<feature type="region of interest" description="Disordered" evidence="16">
    <location>
        <begin position="113"/>
        <end position="132"/>
    </location>
</feature>
<keyword evidence="12 17" id="KW-0472">Membrane</keyword>
<dbReference type="GeneID" id="103076558"/>
<keyword evidence="7" id="KW-0732">Signal</keyword>
<evidence type="ECO:0000256" key="3">
    <source>
        <dbReference type="ARBA" id="ARBA00020448"/>
    </source>
</evidence>
<dbReference type="CTD" id="919"/>
<dbReference type="InterPro" id="IPR003110">
    <property type="entry name" value="Phos_immunorcpt_sig_ITAM"/>
</dbReference>
<comment type="similarity">
    <text evidence="2">Belongs to the CD3Z/FCER1G family.</text>
</comment>
<evidence type="ECO:0000256" key="11">
    <source>
        <dbReference type="ARBA" id="ARBA00023130"/>
    </source>
</evidence>
<dbReference type="FunCoup" id="A0A340X9F5">
    <property type="interactions" value="333"/>
</dbReference>
<dbReference type="SMART" id="SM00077">
    <property type="entry name" value="ITAM"/>
    <property type="match status" value="3"/>
</dbReference>
<dbReference type="KEGG" id="lve:103076558"/>
<dbReference type="PROSITE" id="PS51055">
    <property type="entry name" value="ITAM_1"/>
    <property type="match status" value="2"/>
</dbReference>
<keyword evidence="11" id="KW-1064">Adaptive immunity</keyword>
<evidence type="ECO:0000256" key="4">
    <source>
        <dbReference type="ARBA" id="ARBA00022475"/>
    </source>
</evidence>
<dbReference type="GO" id="GO:0042105">
    <property type="term" value="C:alpha-beta T cell receptor complex"/>
    <property type="evidence" value="ECO:0007669"/>
    <property type="project" value="TreeGrafter"/>
</dbReference>
<dbReference type="OrthoDB" id="9941225at2759"/>
<evidence type="ECO:0000256" key="7">
    <source>
        <dbReference type="ARBA" id="ARBA00022729"/>
    </source>
</evidence>
<dbReference type="Proteomes" id="UP000265300">
    <property type="component" value="Unplaced"/>
</dbReference>
<sequence length="152" mass="17109">MSTVGAAAQSFGLLDPKLCYLLDGILFIYGVIVTALFLRAKFDRSADVPAYQQGQNQVYNELNLGRREEYDVLDRRGGLDPEMGGKPRKKKPQEVVYNELRKDKMAEAYSEIGMKGENQRRRGKGHDGLYQGLSTATKDTYAALRMQDLSPR</sequence>
<accession>A0A340X9F5</accession>
<dbReference type="AlphaFoldDB" id="A0A340X9F5"/>
<dbReference type="Pfam" id="PF11628">
    <property type="entry name" value="TCR_zetazeta"/>
    <property type="match status" value="1"/>
</dbReference>
<dbReference type="RefSeq" id="XP_007458203.1">
    <property type="nucleotide sequence ID" value="XM_007458141.1"/>
</dbReference>
<evidence type="ECO:0000313" key="18">
    <source>
        <dbReference type="Proteomes" id="UP000265300"/>
    </source>
</evidence>
<dbReference type="InterPro" id="IPR024128">
    <property type="entry name" value="T-cell_CD3_zeta"/>
</dbReference>
<evidence type="ECO:0000256" key="12">
    <source>
        <dbReference type="ARBA" id="ARBA00023136"/>
    </source>
</evidence>
<keyword evidence="8" id="KW-0677">Repeat</keyword>
<comment type="function">
    <text evidence="15">Part of the TCR-CD3 complex present on T-lymphocyte cell surface that plays an essential role in adaptive immune response. When antigen presenting cells (APCs) activate T-cell receptor (TCR), TCR-mediated signals are transmitted across the cell membrane by the CD3 chains CD3D, CD3E, CD3G and CD3Z. All CD3 chains contain immunoreceptor tyrosine-based activation motifs (ITAMs) in their cytoplasmic domain. Upon TCR engagement, these motifs become phosphorylated by Src family protein tyrosine kinases LCK and FYN, resulting in the activation of downstream signaling pathways. CD3Z ITAMs phosphorylation creates multiple docking sites for the protein kinase ZAP70 leading to ZAP70 phosphorylation and its conversion into a catalytically active enzyme. Plays an important role in intrathymic T-cell differentiation. Additionally, participates in the activity-dependent synapse formation of retinal ganglion cells (RGCs) in both the retina and dorsal lateral geniculate nucleus (dLGN).</text>
</comment>
<keyword evidence="9" id="KW-0391">Immunity</keyword>
<evidence type="ECO:0000256" key="10">
    <source>
        <dbReference type="ARBA" id="ARBA00022989"/>
    </source>
</evidence>
<name>A0A340X9F5_LIPVE</name>
<evidence type="ECO:0000256" key="5">
    <source>
        <dbReference type="ARBA" id="ARBA00022553"/>
    </source>
</evidence>
<dbReference type="GO" id="GO:0002250">
    <property type="term" value="P:adaptive immune response"/>
    <property type="evidence" value="ECO:0007669"/>
    <property type="project" value="UniProtKB-KW"/>
</dbReference>
<dbReference type="GO" id="GO:0050852">
    <property type="term" value="P:T cell receptor signaling pathway"/>
    <property type="evidence" value="ECO:0007669"/>
    <property type="project" value="TreeGrafter"/>
</dbReference>
<dbReference type="PANTHER" id="PTHR10035">
    <property type="entry name" value="T-CELL SURFACE GLYCOPROTEIN CD3 ZETA CHAIN"/>
    <property type="match status" value="1"/>
</dbReference>
<organism evidence="18 19">
    <name type="scientific">Lipotes vexillifer</name>
    <name type="common">Yangtze river dolphin</name>
    <dbReference type="NCBI Taxonomy" id="118797"/>
    <lineage>
        <taxon>Eukaryota</taxon>
        <taxon>Metazoa</taxon>
        <taxon>Chordata</taxon>
        <taxon>Craniata</taxon>
        <taxon>Vertebrata</taxon>
        <taxon>Euteleostomi</taxon>
        <taxon>Mammalia</taxon>
        <taxon>Eutheria</taxon>
        <taxon>Laurasiatheria</taxon>
        <taxon>Artiodactyla</taxon>
        <taxon>Whippomorpha</taxon>
        <taxon>Cetacea</taxon>
        <taxon>Odontoceti</taxon>
        <taxon>Lipotidae</taxon>
        <taxon>Lipotes</taxon>
    </lineage>
</organism>
<evidence type="ECO:0000256" key="17">
    <source>
        <dbReference type="SAM" id="Phobius"/>
    </source>
</evidence>
<keyword evidence="4" id="KW-1003">Cell membrane</keyword>
<evidence type="ECO:0000256" key="2">
    <source>
        <dbReference type="ARBA" id="ARBA00007280"/>
    </source>
</evidence>
<keyword evidence="6 17" id="KW-0812">Transmembrane</keyword>